<reference evidence="8 9" key="1">
    <citation type="journal article" date="2015" name="Front. Microbiol.">
        <title>Genome sequence of the plant growth promoting endophytic yeast Rhodotorula graminis WP1.</title>
        <authorList>
            <person name="Firrincieli A."/>
            <person name="Otillar R."/>
            <person name="Salamov A."/>
            <person name="Schmutz J."/>
            <person name="Khan Z."/>
            <person name="Redman R.S."/>
            <person name="Fleck N.D."/>
            <person name="Lindquist E."/>
            <person name="Grigoriev I.V."/>
            <person name="Doty S.L."/>
        </authorList>
    </citation>
    <scope>NUCLEOTIDE SEQUENCE [LARGE SCALE GENOMIC DNA]</scope>
    <source>
        <strain evidence="8 9">WP1</strain>
    </source>
</reference>
<organism evidence="8 9">
    <name type="scientific">Rhodotorula graminis (strain WP1)</name>
    <dbReference type="NCBI Taxonomy" id="578459"/>
    <lineage>
        <taxon>Eukaryota</taxon>
        <taxon>Fungi</taxon>
        <taxon>Dikarya</taxon>
        <taxon>Basidiomycota</taxon>
        <taxon>Pucciniomycotina</taxon>
        <taxon>Microbotryomycetes</taxon>
        <taxon>Sporidiobolales</taxon>
        <taxon>Sporidiobolaceae</taxon>
        <taxon>Rhodotorula</taxon>
    </lineage>
</organism>
<protein>
    <recommendedName>
        <fullName evidence="6">Exosome complex protein</fullName>
    </recommendedName>
</protein>
<dbReference type="Proteomes" id="UP000053890">
    <property type="component" value="Unassembled WGS sequence"/>
</dbReference>
<dbReference type="InterPro" id="IPR007146">
    <property type="entry name" value="Sas10/Utp3/C1D"/>
</dbReference>
<dbReference type="GO" id="GO:0003723">
    <property type="term" value="F:RNA binding"/>
    <property type="evidence" value="ECO:0007669"/>
    <property type="project" value="UniProtKB-UniRule"/>
</dbReference>
<feature type="region of interest" description="Disordered" evidence="7">
    <location>
        <begin position="215"/>
        <end position="346"/>
    </location>
</feature>
<sequence>MSEVDPSATLASLSAAVTQLDSALAPLLAKPLADHLELEQPLVQARAQVLASYVVHDLVWVYLKAAGVDPASHPVMAEIDRLKTYFSKLKGAQAGVVPSSSASTPAQQQHRRMHIDRQAAGRFINAAIASQRATVDPAYDGGDGADTDPEAGPSGTHTRFSGDEGEGDEVEAGERAAPVDAEVDRLLEAEPADDEVEVEGGAADEAVVLSAGAGASDAIVEEAGTPAKGKGKGKGKEAAGGKKRKSLDPFAGYDEAKPSTPRSSSTAGAKAKPPASSSATKRQRTSAPASPAPAAPDSGASTPTSAKAKAKGKKGAAAVEGEGERVSKNQKKKLRMKQAQAAEGQQ</sequence>
<name>A0A0P9ESD4_RHOGW</name>
<accession>A0A0P9ESD4</accession>
<dbReference type="RefSeq" id="XP_018268277.1">
    <property type="nucleotide sequence ID" value="XM_018418150.1"/>
</dbReference>
<comment type="similarity">
    <text evidence="2 6">Belongs to the C1D family.</text>
</comment>
<evidence type="ECO:0000256" key="1">
    <source>
        <dbReference type="ARBA" id="ARBA00004123"/>
    </source>
</evidence>
<keyword evidence="3 6" id="KW-0698">rRNA processing</keyword>
<dbReference type="OrthoDB" id="1421013at2759"/>
<keyword evidence="9" id="KW-1185">Reference proteome</keyword>
<dbReference type="GO" id="GO:0005730">
    <property type="term" value="C:nucleolus"/>
    <property type="evidence" value="ECO:0007669"/>
    <property type="project" value="TreeGrafter"/>
</dbReference>
<evidence type="ECO:0000313" key="9">
    <source>
        <dbReference type="Proteomes" id="UP000053890"/>
    </source>
</evidence>
<dbReference type="OMA" id="RLKGYFG"/>
<dbReference type="InterPro" id="IPR011082">
    <property type="entry name" value="Exosome-assoc_fac/DNA_repair"/>
</dbReference>
<keyword evidence="4 6" id="KW-0694">RNA-binding</keyword>
<keyword evidence="5 6" id="KW-0539">Nucleus</keyword>
<dbReference type="STRING" id="578459.A0A0P9ESD4"/>
<comment type="subcellular location">
    <subcellularLocation>
        <location evidence="1 6">Nucleus</location>
    </subcellularLocation>
</comment>
<dbReference type="GeneID" id="28978598"/>
<evidence type="ECO:0000256" key="4">
    <source>
        <dbReference type="ARBA" id="ARBA00022884"/>
    </source>
</evidence>
<dbReference type="AlphaFoldDB" id="A0A0P9ESD4"/>
<feature type="compositionally biased region" description="Low complexity" evidence="7">
    <location>
        <begin position="295"/>
        <end position="307"/>
    </location>
</feature>
<dbReference type="GO" id="GO:0003677">
    <property type="term" value="F:DNA binding"/>
    <property type="evidence" value="ECO:0007669"/>
    <property type="project" value="TreeGrafter"/>
</dbReference>
<evidence type="ECO:0000256" key="2">
    <source>
        <dbReference type="ARBA" id="ARBA00009154"/>
    </source>
</evidence>
<dbReference type="PANTHER" id="PTHR15341">
    <property type="entry name" value="SUN-COR STEROID HORMONE RECEPTOR CO-REPRESSOR"/>
    <property type="match status" value="1"/>
</dbReference>
<evidence type="ECO:0000256" key="5">
    <source>
        <dbReference type="ARBA" id="ARBA00023242"/>
    </source>
</evidence>
<dbReference type="Pfam" id="PF04000">
    <property type="entry name" value="Sas10_Utp3"/>
    <property type="match status" value="1"/>
</dbReference>
<feature type="region of interest" description="Disordered" evidence="7">
    <location>
        <begin position="136"/>
        <end position="180"/>
    </location>
</feature>
<comment type="function">
    <text evidence="6">Required for exosome-dependent processing of pre-rRNA and small nucleolar RNA (snRNA) precursors. Involved in processing of 35S pre-rRNA at the A0, A1 and A2 sites.</text>
</comment>
<dbReference type="PANTHER" id="PTHR15341:SF3">
    <property type="entry name" value="NUCLEAR NUCLEIC ACID-BINDING PROTEIN C1D"/>
    <property type="match status" value="1"/>
</dbReference>
<evidence type="ECO:0000256" key="6">
    <source>
        <dbReference type="RuleBase" id="RU368003"/>
    </source>
</evidence>
<feature type="compositionally biased region" description="Low complexity" evidence="7">
    <location>
        <begin position="263"/>
        <end position="289"/>
    </location>
</feature>
<dbReference type="GO" id="GO:0000460">
    <property type="term" value="P:maturation of 5.8S rRNA"/>
    <property type="evidence" value="ECO:0007669"/>
    <property type="project" value="TreeGrafter"/>
</dbReference>
<gene>
    <name evidence="8" type="ORF">RHOBADRAFT_56043</name>
</gene>
<evidence type="ECO:0000313" key="8">
    <source>
        <dbReference type="EMBL" id="KPV72228.1"/>
    </source>
</evidence>
<evidence type="ECO:0000256" key="3">
    <source>
        <dbReference type="ARBA" id="ARBA00022552"/>
    </source>
</evidence>
<evidence type="ECO:0000256" key="7">
    <source>
        <dbReference type="SAM" id="MobiDB-lite"/>
    </source>
</evidence>
<dbReference type="GO" id="GO:0010468">
    <property type="term" value="P:regulation of gene expression"/>
    <property type="evidence" value="ECO:0007669"/>
    <property type="project" value="TreeGrafter"/>
</dbReference>
<dbReference type="EMBL" id="KQ474088">
    <property type="protein sequence ID" value="KPV72228.1"/>
    <property type="molecule type" value="Genomic_DNA"/>
</dbReference>
<dbReference type="GO" id="GO:0000178">
    <property type="term" value="C:exosome (RNase complex)"/>
    <property type="evidence" value="ECO:0007669"/>
    <property type="project" value="TreeGrafter"/>
</dbReference>
<proteinExistence type="inferred from homology"/>